<feature type="region of interest" description="Disordered" evidence="1">
    <location>
        <begin position="1"/>
        <end position="30"/>
    </location>
</feature>
<reference evidence="2" key="1">
    <citation type="submission" date="2023-11" db="EMBL/GenBank/DDBJ databases">
        <title>Genome assemblies of two species of porcelain crab, Petrolisthes cinctipes and Petrolisthes manimaculis (Anomura: Porcellanidae).</title>
        <authorList>
            <person name="Angst P."/>
        </authorList>
    </citation>
    <scope>NUCLEOTIDE SEQUENCE</scope>
    <source>
        <strain evidence="2">PB745_02</strain>
        <tissue evidence="2">Gill</tissue>
    </source>
</reference>
<protein>
    <submittedName>
        <fullName evidence="2">Uncharacterized protein</fullName>
    </submittedName>
</protein>
<proteinExistence type="predicted"/>
<sequence length="101" mass="11057">MKEGRNEGGRRGPPNTPTIPSTQTKMTGVYPPPFQHFNPFQYSPPCSSTLLPPVPVLQHPSSIPPLSSTLTPCSSTSTPFQYPPPQFQYLFLTGMFSYSPG</sequence>
<gene>
    <name evidence="2" type="ORF">Pmani_024317</name>
</gene>
<organism evidence="2 3">
    <name type="scientific">Petrolisthes manimaculis</name>
    <dbReference type="NCBI Taxonomy" id="1843537"/>
    <lineage>
        <taxon>Eukaryota</taxon>
        <taxon>Metazoa</taxon>
        <taxon>Ecdysozoa</taxon>
        <taxon>Arthropoda</taxon>
        <taxon>Crustacea</taxon>
        <taxon>Multicrustacea</taxon>
        <taxon>Malacostraca</taxon>
        <taxon>Eumalacostraca</taxon>
        <taxon>Eucarida</taxon>
        <taxon>Decapoda</taxon>
        <taxon>Pleocyemata</taxon>
        <taxon>Anomura</taxon>
        <taxon>Galatheoidea</taxon>
        <taxon>Porcellanidae</taxon>
        <taxon>Petrolisthes</taxon>
    </lineage>
</organism>
<accession>A0AAE1P8H0</accession>
<feature type="compositionally biased region" description="Basic and acidic residues" evidence="1">
    <location>
        <begin position="1"/>
        <end position="10"/>
    </location>
</feature>
<name>A0AAE1P8H0_9EUCA</name>
<dbReference type="EMBL" id="JAWZYT010002545">
    <property type="protein sequence ID" value="KAK4303688.1"/>
    <property type="molecule type" value="Genomic_DNA"/>
</dbReference>
<comment type="caution">
    <text evidence="2">The sequence shown here is derived from an EMBL/GenBank/DDBJ whole genome shotgun (WGS) entry which is preliminary data.</text>
</comment>
<evidence type="ECO:0000256" key="1">
    <source>
        <dbReference type="SAM" id="MobiDB-lite"/>
    </source>
</evidence>
<evidence type="ECO:0000313" key="2">
    <source>
        <dbReference type="EMBL" id="KAK4303688.1"/>
    </source>
</evidence>
<evidence type="ECO:0000313" key="3">
    <source>
        <dbReference type="Proteomes" id="UP001292094"/>
    </source>
</evidence>
<dbReference type="AlphaFoldDB" id="A0AAE1P8H0"/>
<keyword evidence="3" id="KW-1185">Reference proteome</keyword>
<dbReference type="Proteomes" id="UP001292094">
    <property type="component" value="Unassembled WGS sequence"/>
</dbReference>